<evidence type="ECO:0000313" key="3">
    <source>
        <dbReference type="Proteomes" id="UP001204144"/>
    </source>
</evidence>
<organism evidence="2 3">
    <name type="scientific">Lacihabitans soyangensis</name>
    <dbReference type="NCBI Taxonomy" id="869394"/>
    <lineage>
        <taxon>Bacteria</taxon>
        <taxon>Pseudomonadati</taxon>
        <taxon>Bacteroidota</taxon>
        <taxon>Cytophagia</taxon>
        <taxon>Cytophagales</taxon>
        <taxon>Leadbetterellaceae</taxon>
        <taxon>Lacihabitans</taxon>
    </lineage>
</organism>
<dbReference type="AlphaFoldDB" id="A0AAE3KQQ9"/>
<dbReference type="RefSeq" id="WP_255035067.1">
    <property type="nucleotide sequence ID" value="NZ_RJUF01000001.1"/>
</dbReference>
<evidence type="ECO:0000259" key="1">
    <source>
        <dbReference type="Pfam" id="PF06439"/>
    </source>
</evidence>
<name>A0AAE3KQQ9_9BACT</name>
<feature type="domain" description="3-keto-alpha-glucoside-1,2-lyase/3-keto-2-hydroxy-glucal hydratase" evidence="1">
    <location>
        <begin position="36"/>
        <end position="239"/>
    </location>
</feature>
<dbReference type="Proteomes" id="UP001204144">
    <property type="component" value="Unassembled WGS sequence"/>
</dbReference>
<reference evidence="2 3" key="1">
    <citation type="submission" date="2018-11" db="EMBL/GenBank/DDBJ databases">
        <title>Novel bacteria species description.</title>
        <authorList>
            <person name="Han J.-H."/>
        </authorList>
    </citation>
    <scope>NUCLEOTIDE SEQUENCE [LARGE SCALE GENOMIC DNA]</scope>
    <source>
        <strain evidence="2 3">KCTC23259</strain>
    </source>
</reference>
<dbReference type="GO" id="GO:0016787">
    <property type="term" value="F:hydrolase activity"/>
    <property type="evidence" value="ECO:0007669"/>
    <property type="project" value="InterPro"/>
</dbReference>
<dbReference type="PROSITE" id="PS51257">
    <property type="entry name" value="PROKAR_LIPOPROTEIN"/>
    <property type="match status" value="1"/>
</dbReference>
<proteinExistence type="predicted"/>
<comment type="caution">
    <text evidence="2">The sequence shown here is derived from an EMBL/GenBank/DDBJ whole genome shotgun (WGS) entry which is preliminary data.</text>
</comment>
<dbReference type="InterPro" id="IPR010496">
    <property type="entry name" value="AL/BT2_dom"/>
</dbReference>
<dbReference type="EMBL" id="RJUF01000001">
    <property type="protein sequence ID" value="MCP9761333.1"/>
    <property type="molecule type" value="Genomic_DNA"/>
</dbReference>
<gene>
    <name evidence="2" type="ORF">EGI31_00085</name>
</gene>
<keyword evidence="3" id="KW-1185">Reference proteome</keyword>
<protein>
    <submittedName>
        <fullName evidence="2">DUF1080 domain-containing protein</fullName>
    </submittedName>
</protein>
<dbReference type="Pfam" id="PF06439">
    <property type="entry name" value="3keto-disac_hyd"/>
    <property type="match status" value="1"/>
</dbReference>
<sequence length="245" mass="27709">MNKINITLLSVLLTFFGCAEKKVGNNELSESEKEDGWKLLFDGKTTKGWHLYNKADAPSAWMVKDGELFCNPDTFEVEHGDLVSDAEYANFELKFDWKITTAGNSGVFINVVENDTIPRAWASGPEYQLLDHEGIGKDYLKDSTKWAACLYGFMPQKNVSKPKPAGEWNQSKIVQDSGKIQFYLNGILTAEQDLNSEAWKAMVAKSGFKYFPLFGKSIKGRLALQDWSKGVSFRNIKIQQHYWAP</sequence>
<evidence type="ECO:0000313" key="2">
    <source>
        <dbReference type="EMBL" id="MCP9761333.1"/>
    </source>
</evidence>
<accession>A0AAE3KQQ9</accession>
<dbReference type="Gene3D" id="2.60.120.560">
    <property type="entry name" value="Exo-inulinase, domain 1"/>
    <property type="match status" value="1"/>
</dbReference>